<keyword evidence="1" id="KW-1133">Transmembrane helix</keyword>
<protein>
    <submittedName>
        <fullName evidence="2">Uncharacterized protein</fullName>
    </submittedName>
</protein>
<dbReference type="AlphaFoldDB" id="K9J4E3"/>
<organism evidence="2">
    <name type="scientific">Desmodus rotundus</name>
    <name type="common">Vampire bat</name>
    <dbReference type="NCBI Taxonomy" id="9430"/>
    <lineage>
        <taxon>Eukaryota</taxon>
        <taxon>Metazoa</taxon>
        <taxon>Chordata</taxon>
        <taxon>Craniata</taxon>
        <taxon>Vertebrata</taxon>
        <taxon>Euteleostomi</taxon>
        <taxon>Mammalia</taxon>
        <taxon>Eutheria</taxon>
        <taxon>Laurasiatheria</taxon>
        <taxon>Chiroptera</taxon>
        <taxon>Yangochiroptera</taxon>
        <taxon>Phyllostomidae</taxon>
        <taxon>Desmodontinae</taxon>
        <taxon>Desmodus</taxon>
    </lineage>
</organism>
<accession>K9J4E3</accession>
<keyword evidence="1" id="KW-0812">Transmembrane</keyword>
<evidence type="ECO:0000256" key="1">
    <source>
        <dbReference type="SAM" id="Phobius"/>
    </source>
</evidence>
<name>K9J4E3_DESRO</name>
<proteinExistence type="evidence at transcript level"/>
<dbReference type="EMBL" id="GABZ01003166">
    <property type="protein sequence ID" value="JAA50359.1"/>
    <property type="molecule type" value="mRNA"/>
</dbReference>
<evidence type="ECO:0000313" key="2">
    <source>
        <dbReference type="EMBL" id="JAA50359.1"/>
    </source>
</evidence>
<reference evidence="2" key="1">
    <citation type="submission" date="2012-11" db="EMBL/GenBank/DDBJ databases">
        <title>The Vampirome: Transcriptome and Proteome Analysis of the Submandibular and Accessory Glands of the Vampire Bat and Vector of Human Rabies, Desmodus rotundus.</title>
        <authorList>
            <person name="Francischetti I.M.B."/>
            <person name="Assumpcao T.C.F."/>
            <person name="Ma D."/>
            <person name="Vicente E.C."/>
            <person name="Ribeiro J.M.C."/>
        </authorList>
    </citation>
    <scope>NUCLEOTIDE SEQUENCE</scope>
    <source>
        <tissue evidence="2">Salivary gland</tissue>
    </source>
</reference>
<keyword evidence="1" id="KW-0472">Membrane</keyword>
<feature type="transmembrane region" description="Helical" evidence="1">
    <location>
        <begin position="61"/>
        <end position="79"/>
    </location>
</feature>
<feature type="non-terminal residue" evidence="2">
    <location>
        <position position="1"/>
    </location>
</feature>
<sequence>HLDRKSHILFSNWLLCVCDKGIDFSVCCVCVCLQPLLGNSHTVIIFKLLVLDILSREFDHLLKIAIFFPFFPIIFLSLVL</sequence>